<keyword evidence="2" id="KW-0472">Membrane</keyword>
<feature type="transmembrane region" description="Helical" evidence="2">
    <location>
        <begin position="134"/>
        <end position="159"/>
    </location>
</feature>
<feature type="region of interest" description="Disordered" evidence="1">
    <location>
        <begin position="179"/>
        <end position="201"/>
    </location>
</feature>
<feature type="transmembrane region" description="Helical" evidence="2">
    <location>
        <begin position="12"/>
        <end position="32"/>
    </location>
</feature>
<evidence type="ECO:0000256" key="1">
    <source>
        <dbReference type="SAM" id="MobiDB-lite"/>
    </source>
</evidence>
<feature type="transmembrane region" description="Helical" evidence="2">
    <location>
        <begin position="86"/>
        <end position="114"/>
    </location>
</feature>
<comment type="caution">
    <text evidence="3">The sequence shown here is derived from an EMBL/GenBank/DDBJ whole genome shotgun (WGS) entry which is preliminary data.</text>
</comment>
<proteinExistence type="predicted"/>
<dbReference type="EMBL" id="DVNJ01000002">
    <property type="protein sequence ID" value="HIU62330.1"/>
    <property type="molecule type" value="Genomic_DNA"/>
</dbReference>
<gene>
    <name evidence="3" type="ORF">IAB07_00990</name>
</gene>
<reference evidence="3" key="1">
    <citation type="submission" date="2020-10" db="EMBL/GenBank/DDBJ databases">
        <authorList>
            <person name="Gilroy R."/>
        </authorList>
    </citation>
    <scope>NUCLEOTIDE SEQUENCE</scope>
    <source>
        <strain evidence="3">9366</strain>
    </source>
</reference>
<accession>A0A9D1SJL5</accession>
<reference evidence="3" key="2">
    <citation type="journal article" date="2021" name="PeerJ">
        <title>Extensive microbial diversity within the chicken gut microbiome revealed by metagenomics and culture.</title>
        <authorList>
            <person name="Gilroy R."/>
            <person name="Ravi A."/>
            <person name="Getino M."/>
            <person name="Pursley I."/>
            <person name="Horton D.L."/>
            <person name="Alikhan N.F."/>
            <person name="Baker D."/>
            <person name="Gharbi K."/>
            <person name="Hall N."/>
            <person name="Watson M."/>
            <person name="Adriaenssens E.M."/>
            <person name="Foster-Nyarko E."/>
            <person name="Jarju S."/>
            <person name="Secka A."/>
            <person name="Antonio M."/>
            <person name="Oren A."/>
            <person name="Chaudhuri R.R."/>
            <person name="La Ragione R."/>
            <person name="Hildebrand F."/>
            <person name="Pallen M.J."/>
        </authorList>
    </citation>
    <scope>NUCLEOTIDE SEQUENCE</scope>
    <source>
        <strain evidence="3">9366</strain>
    </source>
</reference>
<evidence type="ECO:0000256" key="2">
    <source>
        <dbReference type="SAM" id="Phobius"/>
    </source>
</evidence>
<keyword evidence="2" id="KW-1133">Transmembrane helix</keyword>
<name>A0A9D1SJL5_9FIRM</name>
<keyword evidence="2" id="KW-0812">Transmembrane</keyword>
<dbReference type="AlphaFoldDB" id="A0A9D1SJL5"/>
<evidence type="ECO:0000313" key="4">
    <source>
        <dbReference type="Proteomes" id="UP000824145"/>
    </source>
</evidence>
<organism evidence="3 4">
    <name type="scientific">Candidatus Caccalectryoclostridium excrementigallinarum</name>
    <dbReference type="NCBI Taxonomy" id="2840710"/>
    <lineage>
        <taxon>Bacteria</taxon>
        <taxon>Bacillati</taxon>
        <taxon>Bacillota</taxon>
        <taxon>Clostridia</taxon>
        <taxon>Christensenellales</taxon>
        <taxon>Christensenellaceae</taxon>
        <taxon>Christensenellaceae incertae sedis</taxon>
        <taxon>Candidatus Caccalectryoclostridium</taxon>
    </lineage>
</organism>
<protein>
    <submittedName>
        <fullName evidence="3">Uncharacterized protein</fullName>
    </submittedName>
</protein>
<feature type="transmembrane region" description="Helical" evidence="2">
    <location>
        <begin position="52"/>
        <end position="74"/>
    </location>
</feature>
<sequence>MTVNKKRVLQGVLLTVGIAFNIWGLLTLVQTAGHDAGLNVGLTYIDKIPHIIHKYVIVVITMMIGILSLSNWAAQLTGKKRNVLSIIFCAYSTILTIPLFLTFILCFFRAGGILDFDMVNMICDDLMDIFKTPGAYYTIFVLGSLMGAVFLVVPILSTYCTVKNIDLLKVILSKIKKENKVEPSNDAEEKAEKDLPEDKKE</sequence>
<evidence type="ECO:0000313" key="3">
    <source>
        <dbReference type="EMBL" id="HIU62330.1"/>
    </source>
</evidence>
<dbReference type="Proteomes" id="UP000824145">
    <property type="component" value="Unassembled WGS sequence"/>
</dbReference>